<dbReference type="GO" id="GO:0020037">
    <property type="term" value="F:heme binding"/>
    <property type="evidence" value="ECO:0007669"/>
    <property type="project" value="InterPro"/>
</dbReference>
<organism evidence="5 6">
    <name type="scientific">Canna indica</name>
    <name type="common">Indian-shot</name>
    <dbReference type="NCBI Taxonomy" id="4628"/>
    <lineage>
        <taxon>Eukaryota</taxon>
        <taxon>Viridiplantae</taxon>
        <taxon>Streptophyta</taxon>
        <taxon>Embryophyta</taxon>
        <taxon>Tracheophyta</taxon>
        <taxon>Spermatophyta</taxon>
        <taxon>Magnoliopsida</taxon>
        <taxon>Liliopsida</taxon>
        <taxon>Zingiberales</taxon>
        <taxon>Cannaceae</taxon>
        <taxon>Canna</taxon>
    </lineage>
</organism>
<sequence>MSSLEFHSAEFCAMTARSLVKLVHSRLLLVLEDVTVSGGGTPIDLQDVLLLLTFDNVCMIAFGIDLGCLHLGLLEIPFAKAFEDATEATIICFITPTAIWRALRYFDLSSES</sequence>
<dbReference type="AlphaFoldDB" id="A0AAQ3KBH3"/>
<keyword evidence="2" id="KW-0479">Metal-binding</keyword>
<evidence type="ECO:0000256" key="3">
    <source>
        <dbReference type="ARBA" id="ARBA00023002"/>
    </source>
</evidence>
<evidence type="ECO:0000313" key="6">
    <source>
        <dbReference type="Proteomes" id="UP001327560"/>
    </source>
</evidence>
<protein>
    <submittedName>
        <fullName evidence="5">Cytochrome P450</fullName>
    </submittedName>
</protein>
<evidence type="ECO:0000256" key="4">
    <source>
        <dbReference type="ARBA" id="ARBA00023004"/>
    </source>
</evidence>
<comment type="similarity">
    <text evidence="1">Belongs to the cytochrome P450 family.</text>
</comment>
<dbReference type="SUPFAM" id="SSF48264">
    <property type="entry name" value="Cytochrome P450"/>
    <property type="match status" value="1"/>
</dbReference>
<dbReference type="EMBL" id="CP136893">
    <property type="protein sequence ID" value="WOL05425.1"/>
    <property type="molecule type" value="Genomic_DNA"/>
</dbReference>
<evidence type="ECO:0000313" key="5">
    <source>
        <dbReference type="EMBL" id="WOL05425.1"/>
    </source>
</evidence>
<keyword evidence="4" id="KW-0408">Iron</keyword>
<evidence type="ECO:0000256" key="2">
    <source>
        <dbReference type="ARBA" id="ARBA00022723"/>
    </source>
</evidence>
<keyword evidence="3" id="KW-0560">Oxidoreductase</keyword>
<accession>A0AAQ3KBH3</accession>
<dbReference type="GO" id="GO:0016705">
    <property type="term" value="F:oxidoreductase activity, acting on paired donors, with incorporation or reduction of molecular oxygen"/>
    <property type="evidence" value="ECO:0007669"/>
    <property type="project" value="InterPro"/>
</dbReference>
<evidence type="ECO:0000256" key="1">
    <source>
        <dbReference type="ARBA" id="ARBA00010617"/>
    </source>
</evidence>
<dbReference type="InterPro" id="IPR036396">
    <property type="entry name" value="Cyt_P450_sf"/>
</dbReference>
<reference evidence="5 6" key="1">
    <citation type="submission" date="2023-10" db="EMBL/GenBank/DDBJ databases">
        <title>Chromosome-scale genome assembly provides insights into flower coloration mechanisms of Canna indica.</title>
        <authorList>
            <person name="Li C."/>
        </authorList>
    </citation>
    <scope>NUCLEOTIDE SEQUENCE [LARGE SCALE GENOMIC DNA]</scope>
    <source>
        <tissue evidence="5">Flower</tissue>
    </source>
</reference>
<dbReference type="GO" id="GO:0005506">
    <property type="term" value="F:iron ion binding"/>
    <property type="evidence" value="ECO:0007669"/>
    <property type="project" value="InterPro"/>
</dbReference>
<name>A0AAQ3KBH3_9LILI</name>
<dbReference type="PANTHER" id="PTHR24296">
    <property type="entry name" value="CYTOCHROME P450"/>
    <property type="match status" value="1"/>
</dbReference>
<dbReference type="Gene3D" id="1.10.630.10">
    <property type="entry name" value="Cytochrome P450"/>
    <property type="match status" value="1"/>
</dbReference>
<gene>
    <name evidence="5" type="ORF">Cni_G14154</name>
</gene>
<proteinExistence type="inferred from homology"/>
<dbReference type="GO" id="GO:0004497">
    <property type="term" value="F:monooxygenase activity"/>
    <property type="evidence" value="ECO:0007669"/>
    <property type="project" value="InterPro"/>
</dbReference>
<keyword evidence="6" id="KW-1185">Reference proteome</keyword>
<dbReference type="Proteomes" id="UP001327560">
    <property type="component" value="Chromosome 4"/>
</dbReference>